<evidence type="ECO:0000313" key="3">
    <source>
        <dbReference type="Proteomes" id="UP000031668"/>
    </source>
</evidence>
<evidence type="ECO:0000313" key="2">
    <source>
        <dbReference type="EMBL" id="KII67198.1"/>
    </source>
</evidence>
<sequence>MEFAIVGSVHANLDTLENIANRLKYCLINFSAPEVRCSHTWDCMTYIMASKKKEGCNISVKFVEKIDELSCKLTIIQALYSPICLAIINGCTTTFMININKQGSGVDRITVKKVNIKKDCHRRVNFNKILLIVIGITAAATFTIFVTSCVIYHNFIKSRADEQSEVLRQRRIKFLMQGQFINNTSGRYELPPEILPSTSNRESKLESINE</sequence>
<dbReference type="Proteomes" id="UP000031668">
    <property type="component" value="Unassembled WGS sequence"/>
</dbReference>
<comment type="caution">
    <text evidence="2">The sequence shown here is derived from an EMBL/GenBank/DDBJ whole genome shotgun (WGS) entry which is preliminary data.</text>
</comment>
<feature type="transmembrane region" description="Helical" evidence="1">
    <location>
        <begin position="129"/>
        <end position="152"/>
    </location>
</feature>
<dbReference type="AlphaFoldDB" id="A0A0C2JDH3"/>
<gene>
    <name evidence="2" type="ORF">RF11_12951</name>
</gene>
<evidence type="ECO:0000256" key="1">
    <source>
        <dbReference type="SAM" id="Phobius"/>
    </source>
</evidence>
<keyword evidence="1" id="KW-1133">Transmembrane helix</keyword>
<organism evidence="2 3">
    <name type="scientific">Thelohanellus kitauei</name>
    <name type="common">Myxosporean</name>
    <dbReference type="NCBI Taxonomy" id="669202"/>
    <lineage>
        <taxon>Eukaryota</taxon>
        <taxon>Metazoa</taxon>
        <taxon>Cnidaria</taxon>
        <taxon>Myxozoa</taxon>
        <taxon>Myxosporea</taxon>
        <taxon>Bivalvulida</taxon>
        <taxon>Platysporina</taxon>
        <taxon>Myxobolidae</taxon>
        <taxon>Thelohanellus</taxon>
    </lineage>
</organism>
<keyword evidence="1" id="KW-0472">Membrane</keyword>
<keyword evidence="1" id="KW-0812">Transmembrane</keyword>
<proteinExistence type="predicted"/>
<protein>
    <submittedName>
        <fullName evidence="2">Uncharacterized protein</fullName>
    </submittedName>
</protein>
<accession>A0A0C2JDH3</accession>
<keyword evidence="3" id="KW-1185">Reference proteome</keyword>
<reference evidence="2 3" key="1">
    <citation type="journal article" date="2014" name="Genome Biol. Evol.">
        <title>The genome of the myxosporean Thelohanellus kitauei shows adaptations to nutrient acquisition within its fish host.</title>
        <authorList>
            <person name="Yang Y."/>
            <person name="Xiong J."/>
            <person name="Zhou Z."/>
            <person name="Huo F."/>
            <person name="Miao W."/>
            <person name="Ran C."/>
            <person name="Liu Y."/>
            <person name="Zhang J."/>
            <person name="Feng J."/>
            <person name="Wang M."/>
            <person name="Wang M."/>
            <person name="Wang L."/>
            <person name="Yao B."/>
        </authorList>
    </citation>
    <scope>NUCLEOTIDE SEQUENCE [LARGE SCALE GENOMIC DNA]</scope>
    <source>
        <strain evidence="2">Wuqing</strain>
    </source>
</reference>
<name>A0A0C2JDH3_THEKT</name>
<dbReference type="EMBL" id="JWZT01003283">
    <property type="protein sequence ID" value="KII67198.1"/>
    <property type="molecule type" value="Genomic_DNA"/>
</dbReference>